<feature type="region of interest" description="Disordered" evidence="1">
    <location>
        <begin position="201"/>
        <end position="223"/>
    </location>
</feature>
<dbReference type="EMBL" id="LN679110">
    <property type="protein sequence ID" value="CEL52909.1"/>
    <property type="molecule type" value="Genomic_DNA"/>
</dbReference>
<evidence type="ECO:0000313" key="2">
    <source>
        <dbReference type="EMBL" id="CEL52909.1"/>
    </source>
</evidence>
<proteinExistence type="predicted"/>
<organism evidence="2 3">
    <name type="scientific">Thanatephorus cucumeris (strain AG1-IB / isolate 7/3/14)</name>
    <name type="common">Lettuce bottom rot fungus</name>
    <name type="synonym">Rhizoctonia solani</name>
    <dbReference type="NCBI Taxonomy" id="1108050"/>
    <lineage>
        <taxon>Eukaryota</taxon>
        <taxon>Fungi</taxon>
        <taxon>Dikarya</taxon>
        <taxon>Basidiomycota</taxon>
        <taxon>Agaricomycotina</taxon>
        <taxon>Agaricomycetes</taxon>
        <taxon>Cantharellales</taxon>
        <taxon>Ceratobasidiaceae</taxon>
        <taxon>Rhizoctonia</taxon>
        <taxon>Rhizoctonia solani AG-1</taxon>
    </lineage>
</organism>
<sequence>MDPLPPLQSSAASAPPYAQQDAHDTSSDHSTLPYGAQFQQGQASVVTSLPRMAEPVYSTPSFDPDPAGTLFKPIPTLPGRVTHHSERHSPGYGSQGGVSADTAVSLHAQRPNTAMVAYDQGYAYHSSTTATSEPPAQNFRSWPHHYINSAPQTTQHNSTFNSYSNNNQETLNWPGAHFVPPMDHSRKAYKRHLATQAQRAITEPGAAYIHDYAGPKGKRARRE</sequence>
<evidence type="ECO:0000256" key="1">
    <source>
        <dbReference type="SAM" id="MobiDB-lite"/>
    </source>
</evidence>
<evidence type="ECO:0000313" key="3">
    <source>
        <dbReference type="Proteomes" id="UP000059188"/>
    </source>
</evidence>
<dbReference type="Proteomes" id="UP000059188">
    <property type="component" value="Unassembled WGS sequence"/>
</dbReference>
<keyword evidence="3" id="KW-1185">Reference proteome</keyword>
<dbReference type="AlphaFoldDB" id="A0A0B7F7M7"/>
<accession>A0A0B7F7M7</accession>
<name>A0A0B7F7M7_THACB</name>
<gene>
    <name evidence="2" type="ORF">RSOLAG1IB_05977</name>
</gene>
<feature type="region of interest" description="Disordered" evidence="1">
    <location>
        <begin position="1"/>
        <end position="43"/>
    </location>
</feature>
<protein>
    <submittedName>
        <fullName evidence="2">Uncharacterized protein</fullName>
    </submittedName>
</protein>
<reference evidence="2 3" key="1">
    <citation type="submission" date="2014-11" db="EMBL/GenBank/DDBJ databases">
        <authorList>
            <person name="Wibberg Daniel"/>
        </authorList>
    </citation>
    <scope>NUCLEOTIDE SEQUENCE [LARGE SCALE GENOMIC DNA]</scope>
    <source>
        <strain evidence="2">Rhizoctonia solani AG1-IB 7/3/14</strain>
    </source>
</reference>
<feature type="compositionally biased region" description="Low complexity" evidence="1">
    <location>
        <begin position="7"/>
        <end position="20"/>
    </location>
</feature>